<name>A0A8J8NXJ9_HALGN</name>
<comment type="caution">
    <text evidence="1">The sequence shown here is derived from an EMBL/GenBank/DDBJ whole genome shotgun (WGS) entry which is preliminary data.</text>
</comment>
<evidence type="ECO:0000313" key="2">
    <source>
        <dbReference type="Proteomes" id="UP000785679"/>
    </source>
</evidence>
<dbReference type="Proteomes" id="UP000785679">
    <property type="component" value="Unassembled WGS sequence"/>
</dbReference>
<dbReference type="EMBL" id="RRYP01005530">
    <property type="protein sequence ID" value="TNV81954.1"/>
    <property type="molecule type" value="Genomic_DNA"/>
</dbReference>
<reference evidence="1" key="1">
    <citation type="submission" date="2019-06" db="EMBL/GenBank/DDBJ databases">
        <authorList>
            <person name="Zheng W."/>
        </authorList>
    </citation>
    <scope>NUCLEOTIDE SEQUENCE</scope>
    <source>
        <strain evidence="1">QDHG01</strain>
    </source>
</reference>
<gene>
    <name evidence="1" type="ORF">FGO68_gene13806</name>
</gene>
<evidence type="ECO:0000313" key="1">
    <source>
        <dbReference type="EMBL" id="TNV81954.1"/>
    </source>
</evidence>
<sequence>MFPAIRERTLRPYSLLSEAIFFRFSLNQPQSFLKTLNFHPFVAISLILQYFINMHRQKNLLQIADQCLGTLLLAWFILQATEFQKVFLRRLLSF</sequence>
<proteinExistence type="predicted"/>
<accession>A0A8J8NXJ9</accession>
<protein>
    <submittedName>
        <fullName evidence="1">Uncharacterized protein</fullName>
    </submittedName>
</protein>
<dbReference type="AlphaFoldDB" id="A0A8J8NXJ9"/>
<keyword evidence="2" id="KW-1185">Reference proteome</keyword>
<organism evidence="1 2">
    <name type="scientific">Halteria grandinella</name>
    <dbReference type="NCBI Taxonomy" id="5974"/>
    <lineage>
        <taxon>Eukaryota</taxon>
        <taxon>Sar</taxon>
        <taxon>Alveolata</taxon>
        <taxon>Ciliophora</taxon>
        <taxon>Intramacronucleata</taxon>
        <taxon>Spirotrichea</taxon>
        <taxon>Stichotrichia</taxon>
        <taxon>Sporadotrichida</taxon>
        <taxon>Halteriidae</taxon>
        <taxon>Halteria</taxon>
    </lineage>
</organism>